<dbReference type="EMBL" id="LZSO01000017">
    <property type="protein sequence ID" value="OBB30794.1"/>
    <property type="molecule type" value="Genomic_DNA"/>
</dbReference>
<evidence type="ECO:0000313" key="2">
    <source>
        <dbReference type="EMBL" id="OBB30794.1"/>
    </source>
</evidence>
<comment type="caution">
    <text evidence="2">The sequence shown here is derived from an EMBL/GenBank/DDBJ whole genome shotgun (WGS) entry which is preliminary data.</text>
</comment>
<dbReference type="Proteomes" id="UP000093902">
    <property type="component" value="Unassembled WGS sequence"/>
</dbReference>
<dbReference type="Pfam" id="PF05076">
    <property type="entry name" value="SUFU"/>
    <property type="match status" value="1"/>
</dbReference>
<evidence type="ECO:0000259" key="1">
    <source>
        <dbReference type="Pfam" id="PF05076"/>
    </source>
</evidence>
<evidence type="ECO:0000313" key="3">
    <source>
        <dbReference type="Proteomes" id="UP000093902"/>
    </source>
</evidence>
<feature type="domain" description="Suppressor of fused-like" evidence="1">
    <location>
        <begin position="34"/>
        <end position="198"/>
    </location>
</feature>
<name>A0A1A0RAP9_MYCPR</name>
<sequence>MIDVLAAVRAHVGEYFGAAGITAEPVSASVTFLGTERIDVLRFGPDLRSGGSGQDLYHYVTVGCSRHPMFDPTELVSDPIHGPRAEVVLSLRGPTPGGLARSLAVLAAAPAVEGLVLEADALIDLETQLFDSAPFSAFLLGPSDIGEVALADPLSPVTVLSATPITATEAAWVRLKGADAMREAWQTDGVDVLDPTRRAASPS</sequence>
<dbReference type="OrthoDB" id="5191848at2"/>
<protein>
    <submittedName>
        <fullName evidence="2">Suppressor of fused protein (SUFU)</fullName>
    </submittedName>
</protein>
<dbReference type="InterPro" id="IPR020941">
    <property type="entry name" value="SUFU-like_domain"/>
</dbReference>
<gene>
    <name evidence="2" type="ORF">A5792_18830</name>
</gene>
<dbReference type="STRING" id="43304.GCA_001403655_04629"/>
<dbReference type="RefSeq" id="WP_064932074.1">
    <property type="nucleotide sequence ID" value="NZ_LZSO01000017.1"/>
</dbReference>
<accession>A0A1A0RAP9</accession>
<reference evidence="3" key="1">
    <citation type="submission" date="2016-06" db="EMBL/GenBank/DDBJ databases">
        <authorList>
            <person name="Sutton G."/>
            <person name="Brinkac L."/>
            <person name="Sanka R."/>
            <person name="Adams M."/>
            <person name="Lau E."/>
            <person name="Mehaffy C."/>
            <person name="Tameris M."/>
            <person name="Hatherill M."/>
            <person name="Hanekom W."/>
            <person name="Mahomed H."/>
            <person name="Mcshane H."/>
        </authorList>
    </citation>
    <scope>NUCLEOTIDE SEQUENCE [LARGE SCALE GENOMIC DNA]</scope>
    <source>
        <strain evidence="3">852002-51209_SCH5440388</strain>
    </source>
</reference>
<dbReference type="AlphaFoldDB" id="A0A1A0RAP9"/>
<proteinExistence type="predicted"/>
<organism evidence="2 3">
    <name type="scientific">Mycolicibacterium peregrinum</name>
    <name type="common">Mycobacterium peregrinum</name>
    <dbReference type="NCBI Taxonomy" id="43304"/>
    <lineage>
        <taxon>Bacteria</taxon>
        <taxon>Bacillati</taxon>
        <taxon>Actinomycetota</taxon>
        <taxon>Actinomycetes</taxon>
        <taxon>Mycobacteriales</taxon>
        <taxon>Mycobacteriaceae</taxon>
        <taxon>Mycolicibacterium</taxon>
    </lineage>
</organism>